<protein>
    <submittedName>
        <fullName evidence="1">Uncharacterized protein</fullName>
    </submittedName>
</protein>
<organism evidence="1 2">
    <name type="scientific">Necator americanus</name>
    <name type="common">Human hookworm</name>
    <dbReference type="NCBI Taxonomy" id="51031"/>
    <lineage>
        <taxon>Eukaryota</taxon>
        <taxon>Metazoa</taxon>
        <taxon>Ecdysozoa</taxon>
        <taxon>Nematoda</taxon>
        <taxon>Chromadorea</taxon>
        <taxon>Rhabditida</taxon>
        <taxon>Rhabditina</taxon>
        <taxon>Rhabditomorpha</taxon>
        <taxon>Strongyloidea</taxon>
        <taxon>Ancylostomatidae</taxon>
        <taxon>Bunostominae</taxon>
        <taxon>Necator</taxon>
    </lineage>
</organism>
<accession>A0ABR1BZY2</accession>
<dbReference type="Proteomes" id="UP001303046">
    <property type="component" value="Unassembled WGS sequence"/>
</dbReference>
<comment type="caution">
    <text evidence="1">The sequence shown here is derived from an EMBL/GenBank/DDBJ whole genome shotgun (WGS) entry which is preliminary data.</text>
</comment>
<evidence type="ECO:0000313" key="2">
    <source>
        <dbReference type="Proteomes" id="UP001303046"/>
    </source>
</evidence>
<name>A0ABR1BZY2_NECAM</name>
<keyword evidence="2" id="KW-1185">Reference proteome</keyword>
<reference evidence="1 2" key="1">
    <citation type="submission" date="2023-08" db="EMBL/GenBank/DDBJ databases">
        <title>A Necator americanus chromosomal reference genome.</title>
        <authorList>
            <person name="Ilik V."/>
            <person name="Petrzelkova K.J."/>
            <person name="Pardy F."/>
            <person name="Fuh T."/>
            <person name="Niatou-Singa F.S."/>
            <person name="Gouil Q."/>
            <person name="Baker L."/>
            <person name="Ritchie M.E."/>
            <person name="Jex A.R."/>
            <person name="Gazzola D."/>
            <person name="Li H."/>
            <person name="Toshio Fujiwara R."/>
            <person name="Zhan B."/>
            <person name="Aroian R.V."/>
            <person name="Pafco B."/>
            <person name="Schwarz E.M."/>
        </authorList>
    </citation>
    <scope>NUCLEOTIDE SEQUENCE [LARGE SCALE GENOMIC DNA]</scope>
    <source>
        <strain evidence="1 2">Aroian</strain>
        <tissue evidence="1">Whole animal</tissue>
    </source>
</reference>
<evidence type="ECO:0000313" key="1">
    <source>
        <dbReference type="EMBL" id="KAK6730874.1"/>
    </source>
</evidence>
<proteinExistence type="predicted"/>
<dbReference type="EMBL" id="JAVFWL010000001">
    <property type="protein sequence ID" value="KAK6730874.1"/>
    <property type="molecule type" value="Genomic_DNA"/>
</dbReference>
<gene>
    <name evidence="1" type="primary">Necator_chrI.g3508</name>
    <name evidence="1" type="ORF">RB195_007379</name>
</gene>
<sequence>MKREIAVLPARRSETQRTKQLELQWKSARIRCNDVELSCRREKQESLCKLTPVPPPPPAAAAAAATAIHSPYPLLNYLMGTYV</sequence>